<organism evidence="1 2">
    <name type="scientific">Hymenobacter profundi</name>
    <dbReference type="NCBI Taxonomy" id="1982110"/>
    <lineage>
        <taxon>Bacteria</taxon>
        <taxon>Pseudomonadati</taxon>
        <taxon>Bacteroidota</taxon>
        <taxon>Cytophagia</taxon>
        <taxon>Cytophagales</taxon>
        <taxon>Hymenobacteraceae</taxon>
        <taxon>Hymenobacter</taxon>
    </lineage>
</organism>
<evidence type="ECO:0000313" key="2">
    <source>
        <dbReference type="Proteomes" id="UP000826188"/>
    </source>
</evidence>
<dbReference type="RefSeq" id="WP_219159429.1">
    <property type="nucleotide sequence ID" value="NZ_JAHWGL010000054.1"/>
</dbReference>
<sequence length="261" mass="30046">MYSLYKYVIILCCIVIIVCCDKKSVKYTYHKNGKIQHKINLLNNKPNGLIESYYSNGNLKSKSIWKNGLQNGFFEDYDQEEKLLRIGHMKNNLADGSWKEFDNKGKITKKYIYQNDTIIDYIIFYNQGIISEKQIISKKGEVIRVIGYDKKGTKSSDTIIPIFNDRKDTLQTGNTYSTTISFGYTLPNNTKLIIGKIDKNNTATDTFKILHLSPEHRFIYSTIPKNTGTNIIQYKIIQSNKDSLSIDGITGTHHYYVSSEK</sequence>
<keyword evidence="2" id="KW-1185">Reference proteome</keyword>
<dbReference type="Proteomes" id="UP000826188">
    <property type="component" value="Unassembled WGS sequence"/>
</dbReference>
<proteinExistence type="predicted"/>
<reference evidence="1 2" key="1">
    <citation type="submission" date="2021-07" db="EMBL/GenBank/DDBJ databases">
        <title>Hymenobacter profundi sp. nov., isolated from deep-sea water.</title>
        <authorList>
            <person name="Kim M.K."/>
        </authorList>
    </citation>
    <scope>NUCLEOTIDE SEQUENCE [LARGE SCALE GENOMIC DNA]</scope>
    <source>
        <strain evidence="1 2">M2</strain>
    </source>
</reference>
<evidence type="ECO:0008006" key="3">
    <source>
        <dbReference type="Google" id="ProtNLM"/>
    </source>
</evidence>
<comment type="caution">
    <text evidence="1">The sequence shown here is derived from an EMBL/GenBank/DDBJ whole genome shotgun (WGS) entry which is preliminary data.</text>
</comment>
<protein>
    <recommendedName>
        <fullName evidence="3">Toxin-antitoxin system YwqK family antitoxin</fullName>
    </recommendedName>
</protein>
<name>A0ABS6X220_9BACT</name>
<dbReference type="EMBL" id="JAHWGL010000054">
    <property type="protein sequence ID" value="MBW3129527.1"/>
    <property type="molecule type" value="Genomic_DNA"/>
</dbReference>
<gene>
    <name evidence="1" type="ORF">KYK14_13265</name>
</gene>
<accession>A0ABS6X220</accession>
<evidence type="ECO:0000313" key="1">
    <source>
        <dbReference type="EMBL" id="MBW3129527.1"/>
    </source>
</evidence>